<comment type="caution">
    <text evidence="2">The sequence shown here is derived from an EMBL/GenBank/DDBJ whole genome shotgun (WGS) entry which is preliminary data.</text>
</comment>
<gene>
    <name evidence="2" type="ORF">L596_026796</name>
</gene>
<organism evidence="2 3">
    <name type="scientific">Steinernema carpocapsae</name>
    <name type="common">Entomopathogenic nematode</name>
    <dbReference type="NCBI Taxonomy" id="34508"/>
    <lineage>
        <taxon>Eukaryota</taxon>
        <taxon>Metazoa</taxon>
        <taxon>Ecdysozoa</taxon>
        <taxon>Nematoda</taxon>
        <taxon>Chromadorea</taxon>
        <taxon>Rhabditida</taxon>
        <taxon>Tylenchina</taxon>
        <taxon>Panagrolaimomorpha</taxon>
        <taxon>Strongyloidoidea</taxon>
        <taxon>Steinernematidae</taxon>
        <taxon>Steinernema</taxon>
    </lineage>
</organism>
<dbReference type="AlphaFoldDB" id="A0A4U5M2E1"/>
<keyword evidence="1" id="KW-0732">Signal</keyword>
<feature type="chain" id="PRO_5020474534" evidence="1">
    <location>
        <begin position="20"/>
        <end position="108"/>
    </location>
</feature>
<evidence type="ECO:0000313" key="3">
    <source>
        <dbReference type="Proteomes" id="UP000298663"/>
    </source>
</evidence>
<evidence type="ECO:0000313" key="2">
    <source>
        <dbReference type="EMBL" id="TKR62894.1"/>
    </source>
</evidence>
<proteinExistence type="predicted"/>
<name>A0A4U5M2E1_STECR</name>
<dbReference type="EMBL" id="AZBU02000010">
    <property type="protein sequence ID" value="TKR62894.1"/>
    <property type="molecule type" value="Genomic_DNA"/>
</dbReference>
<protein>
    <submittedName>
        <fullName evidence="2">Uncharacterized protein</fullName>
    </submittedName>
</protein>
<sequence length="108" mass="12391">MCTFGRAILLLFIVREAQALAFGLDGFALSRHLNKMFGKKSSDELAVPPPTRRPLDMSLMMMQPAIINMNPSLQMPDQEFELIESPEAKMPKTMPKINPRTRLWLFRK</sequence>
<accession>A0A4U5M2E1</accession>
<reference evidence="2 3" key="1">
    <citation type="journal article" date="2015" name="Genome Biol.">
        <title>Comparative genomics of Steinernema reveals deeply conserved gene regulatory networks.</title>
        <authorList>
            <person name="Dillman A.R."/>
            <person name="Macchietto M."/>
            <person name="Porter C.F."/>
            <person name="Rogers A."/>
            <person name="Williams B."/>
            <person name="Antoshechkin I."/>
            <person name="Lee M.M."/>
            <person name="Goodwin Z."/>
            <person name="Lu X."/>
            <person name="Lewis E.E."/>
            <person name="Goodrich-Blair H."/>
            <person name="Stock S.P."/>
            <person name="Adams B.J."/>
            <person name="Sternberg P.W."/>
            <person name="Mortazavi A."/>
        </authorList>
    </citation>
    <scope>NUCLEOTIDE SEQUENCE [LARGE SCALE GENOMIC DNA]</scope>
    <source>
        <strain evidence="2 3">ALL</strain>
    </source>
</reference>
<feature type="signal peptide" evidence="1">
    <location>
        <begin position="1"/>
        <end position="19"/>
    </location>
</feature>
<evidence type="ECO:0000256" key="1">
    <source>
        <dbReference type="SAM" id="SignalP"/>
    </source>
</evidence>
<keyword evidence="3" id="KW-1185">Reference proteome</keyword>
<reference evidence="2 3" key="2">
    <citation type="journal article" date="2019" name="G3 (Bethesda)">
        <title>Hybrid Assembly of the Genome of the Entomopathogenic Nematode Steinernema carpocapsae Identifies the X-Chromosome.</title>
        <authorList>
            <person name="Serra L."/>
            <person name="Macchietto M."/>
            <person name="Macias-Munoz A."/>
            <person name="McGill C.J."/>
            <person name="Rodriguez I.M."/>
            <person name="Rodriguez B."/>
            <person name="Murad R."/>
            <person name="Mortazavi A."/>
        </authorList>
    </citation>
    <scope>NUCLEOTIDE SEQUENCE [LARGE SCALE GENOMIC DNA]</scope>
    <source>
        <strain evidence="2 3">ALL</strain>
    </source>
</reference>
<dbReference type="Proteomes" id="UP000298663">
    <property type="component" value="Unassembled WGS sequence"/>
</dbReference>